<dbReference type="InterPro" id="IPR016035">
    <property type="entry name" value="Acyl_Trfase/lysoPLipase"/>
</dbReference>
<dbReference type="PANTHER" id="PTHR14226">
    <property type="entry name" value="NEUROPATHY TARGET ESTERASE/SWISS CHEESE D.MELANOGASTER"/>
    <property type="match status" value="1"/>
</dbReference>
<dbReference type="SUPFAM" id="SSF52151">
    <property type="entry name" value="FabD/lysophospholipase-like"/>
    <property type="match status" value="1"/>
</dbReference>
<dbReference type="EC" id="3.1.1.-" evidence="5"/>
<dbReference type="InterPro" id="IPR021771">
    <property type="entry name" value="Triacylglycerol_lipase_N"/>
</dbReference>
<comment type="subcellular location">
    <subcellularLocation>
        <location evidence="5">Membrane</location>
        <topology evidence="5">Single-pass membrane protein</topology>
    </subcellularLocation>
</comment>
<evidence type="ECO:0000256" key="1">
    <source>
        <dbReference type="ARBA" id="ARBA00006104"/>
    </source>
</evidence>
<keyword evidence="5" id="KW-1133">Transmembrane helix</keyword>
<evidence type="ECO:0000256" key="5">
    <source>
        <dbReference type="RuleBase" id="RU362055"/>
    </source>
</evidence>
<dbReference type="InterPro" id="IPR002641">
    <property type="entry name" value="PNPLA_dom"/>
</dbReference>
<dbReference type="Proteomes" id="UP001217754">
    <property type="component" value="Chromosome 3"/>
</dbReference>
<feature type="domain" description="PNPLA" evidence="7">
    <location>
        <begin position="265"/>
        <end position="453"/>
    </location>
</feature>
<dbReference type="Pfam" id="PF11815">
    <property type="entry name" value="DUF3336"/>
    <property type="match status" value="1"/>
</dbReference>
<dbReference type="AlphaFoldDB" id="A0AAF0F337"/>
<sequence>MVPDKGALLREDFVNPDDVKAFAHALLSEGDVGHVLPTGDPSSAPPMRISAASDFAPIHEKVKKRPVDEDVKLRSVDRGVPEGFMYSALRWPLLWLVGTFIVIDFLLYVFIRQVVNMIETLVAWHGKSRELRRRMRSATSYPEWKRAALDLDRLRDYESWKGQDASAFYDWRIIQRVIAALKVTREQEDTNALMGVLNLCLKNNFAGVENFSLYSQSFYGTKHLIEQYYHELERALHYLEDSALDPKVKRTFYRVASKNFGKTALCLSGGASFAYYHFGVVKALLDANLLPNIVSGTSAGGLVAALVCTRTNEELKALLVPELASRITGCDEPLYVWIMRMYRTGARFDAVRWATKAMFFTRGSLTFREAFERTGKTLNISVVPFDQHSPAQLLNHITAPDCLIWSALIASAAVPGILNPVFLMQKLPDGSLHPWSWGYKFRDGSLRVDIPLQQLHSLFNVTYPIVSQVNPHVHLFHYGSKGAPGRPTAFRKGKGWRGGFVLSAAEHILKLNLTTNFKILRDLNLLPKMLGQDWSSVFLQPFHGAATIWPKSQFWDWPRLLTDPDAKELSRMLFVGQNVTFPKMHMISNRIHIERAIARGRELVRKETEELGGPSRTLTYASDDTQQYSPAEIEPSEASETEPTVPSIPIPSANGPPRPKRKLRSSSQELRKGLARSQSSVLETYSPEWFRFLHGVDSPATGGTPDDSGAEDGPVSSHSTPKRGIVQRYPVDGSSNGWRRRGSMVADGTLSTMPADDAWADQSISLTDGDETLADTTDDRSAHEPRLAA</sequence>
<dbReference type="GO" id="GO:0016020">
    <property type="term" value="C:membrane"/>
    <property type="evidence" value="ECO:0007669"/>
    <property type="project" value="UniProtKB-SubCell"/>
</dbReference>
<dbReference type="Pfam" id="PF01734">
    <property type="entry name" value="Patatin"/>
    <property type="match status" value="1"/>
</dbReference>
<feature type="transmembrane region" description="Helical" evidence="5">
    <location>
        <begin position="93"/>
        <end position="111"/>
    </location>
</feature>
<organism evidence="9 10">
    <name type="scientific">Malassezia japonica</name>
    <dbReference type="NCBI Taxonomy" id="223818"/>
    <lineage>
        <taxon>Eukaryota</taxon>
        <taxon>Fungi</taxon>
        <taxon>Dikarya</taxon>
        <taxon>Basidiomycota</taxon>
        <taxon>Ustilaginomycotina</taxon>
        <taxon>Malasseziomycetes</taxon>
        <taxon>Malasseziales</taxon>
        <taxon>Malasseziaceae</taxon>
        <taxon>Malassezia</taxon>
    </lineage>
</organism>
<dbReference type="GeneID" id="85225551"/>
<evidence type="ECO:0000313" key="10">
    <source>
        <dbReference type="Proteomes" id="UP001217754"/>
    </source>
</evidence>
<feature type="compositionally biased region" description="Pro residues" evidence="6">
    <location>
        <begin position="646"/>
        <end position="657"/>
    </location>
</feature>
<evidence type="ECO:0000256" key="3">
    <source>
        <dbReference type="ARBA" id="ARBA00022963"/>
    </source>
</evidence>
<evidence type="ECO:0000259" key="7">
    <source>
        <dbReference type="Pfam" id="PF01734"/>
    </source>
</evidence>
<dbReference type="GO" id="GO:0016042">
    <property type="term" value="P:lipid catabolic process"/>
    <property type="evidence" value="ECO:0007669"/>
    <property type="project" value="UniProtKB-KW"/>
</dbReference>
<reference evidence="9" key="1">
    <citation type="submission" date="2023-03" db="EMBL/GenBank/DDBJ databases">
        <title>Mating type loci evolution in Malassezia.</title>
        <authorList>
            <person name="Coelho M.A."/>
        </authorList>
    </citation>
    <scope>NUCLEOTIDE SEQUENCE</scope>
    <source>
        <strain evidence="9">CBS 9431</strain>
    </source>
</reference>
<keyword evidence="2 5" id="KW-0378">Hydrolase</keyword>
<evidence type="ECO:0000256" key="2">
    <source>
        <dbReference type="ARBA" id="ARBA00022801"/>
    </source>
</evidence>
<dbReference type="EMBL" id="CP119960">
    <property type="protein sequence ID" value="WFD38936.1"/>
    <property type="molecule type" value="Genomic_DNA"/>
</dbReference>
<feature type="compositionally biased region" description="Basic and acidic residues" evidence="6">
    <location>
        <begin position="777"/>
        <end position="789"/>
    </location>
</feature>
<comment type="similarity">
    <text evidence="1 5">Belongs to the PLPL family.</text>
</comment>
<dbReference type="CDD" id="cd07232">
    <property type="entry name" value="Pat_PLPL"/>
    <property type="match status" value="1"/>
</dbReference>
<feature type="compositionally biased region" description="Polar residues" evidence="6">
    <location>
        <begin position="616"/>
        <end position="628"/>
    </location>
</feature>
<dbReference type="GO" id="GO:0004806">
    <property type="term" value="F:triacylglycerol lipase activity"/>
    <property type="evidence" value="ECO:0007669"/>
    <property type="project" value="InterPro"/>
</dbReference>
<name>A0AAF0F337_9BASI</name>
<proteinExistence type="inferred from homology"/>
<keyword evidence="3 5" id="KW-0442">Lipid degradation</keyword>
<keyword evidence="5" id="KW-0812">Transmembrane</keyword>
<dbReference type="GO" id="GO:0006641">
    <property type="term" value="P:triglyceride metabolic process"/>
    <property type="evidence" value="ECO:0007669"/>
    <property type="project" value="UniProtKB-ARBA"/>
</dbReference>
<dbReference type="RefSeq" id="XP_060121833.1">
    <property type="nucleotide sequence ID" value="XM_060265850.1"/>
</dbReference>
<evidence type="ECO:0000256" key="6">
    <source>
        <dbReference type="SAM" id="MobiDB-lite"/>
    </source>
</evidence>
<evidence type="ECO:0000256" key="4">
    <source>
        <dbReference type="ARBA" id="ARBA00023098"/>
    </source>
</evidence>
<gene>
    <name evidence="9" type="ORF">MJAP1_001902</name>
</gene>
<feature type="domain" description="Triacylglycerol lipase N-terminal" evidence="8">
    <location>
        <begin position="122"/>
        <end position="255"/>
    </location>
</feature>
<keyword evidence="5" id="KW-0472">Membrane</keyword>
<keyword evidence="4 5" id="KW-0443">Lipid metabolism</keyword>
<dbReference type="PANTHER" id="PTHR14226:SF66">
    <property type="entry name" value="TRIACYLGLYCEROL LIPASE PTL2"/>
    <property type="match status" value="1"/>
</dbReference>
<protein>
    <recommendedName>
        <fullName evidence="5">Patatin-like phospholipase domain-containing protein</fullName>
        <ecNumber evidence="5">3.1.1.-</ecNumber>
    </recommendedName>
</protein>
<comment type="function">
    <text evidence="5">Lipid hydrolase.</text>
</comment>
<feature type="region of interest" description="Disordered" evidence="6">
    <location>
        <begin position="607"/>
        <end position="679"/>
    </location>
</feature>
<evidence type="ECO:0000313" key="9">
    <source>
        <dbReference type="EMBL" id="WFD38936.1"/>
    </source>
</evidence>
<accession>A0AAF0F337</accession>
<dbReference type="InterPro" id="IPR050301">
    <property type="entry name" value="NTE"/>
</dbReference>
<dbReference type="Gene3D" id="3.40.1090.10">
    <property type="entry name" value="Cytosolic phospholipase A2 catalytic domain"/>
    <property type="match status" value="2"/>
</dbReference>
<evidence type="ECO:0000259" key="8">
    <source>
        <dbReference type="Pfam" id="PF11815"/>
    </source>
</evidence>
<feature type="region of interest" description="Disordered" evidence="6">
    <location>
        <begin position="696"/>
        <end position="789"/>
    </location>
</feature>
<keyword evidence="10" id="KW-1185">Reference proteome</keyword>